<dbReference type="Proteomes" id="UP000290567">
    <property type="component" value="Unassembled WGS sequence"/>
</dbReference>
<organism evidence="1 2">
    <name type="scientific">Enterococcus florum</name>
    <dbReference type="NCBI Taxonomy" id="2480627"/>
    <lineage>
        <taxon>Bacteria</taxon>
        <taxon>Bacillati</taxon>
        <taxon>Bacillota</taxon>
        <taxon>Bacilli</taxon>
        <taxon>Lactobacillales</taxon>
        <taxon>Enterococcaceae</taxon>
        <taxon>Enterococcus</taxon>
    </lineage>
</organism>
<keyword evidence="2" id="KW-1185">Reference proteome</keyword>
<evidence type="ECO:0000313" key="2">
    <source>
        <dbReference type="Proteomes" id="UP000290567"/>
    </source>
</evidence>
<proteinExistence type="predicted"/>
<sequence>MKFKLIIIYSIRDYNKNKEKDGHFPHDGVVINALINANNGTNCVAVGFEN</sequence>
<dbReference type="AlphaFoldDB" id="A0A4P5P8D7"/>
<dbReference type="EMBL" id="BJCC01000004">
    <property type="protein sequence ID" value="GCF92534.1"/>
    <property type="molecule type" value="Genomic_DNA"/>
</dbReference>
<comment type="caution">
    <text evidence="1">The sequence shown here is derived from an EMBL/GenBank/DDBJ whole genome shotgun (WGS) entry which is preliminary data.</text>
</comment>
<reference evidence="2" key="1">
    <citation type="submission" date="2019-02" db="EMBL/GenBank/DDBJ databases">
        <title>Draft genome sequence of Enterococcus sp. Gos25-1.</title>
        <authorList>
            <person name="Tanaka N."/>
            <person name="Shiwa Y."/>
            <person name="Fujita N."/>
        </authorList>
    </citation>
    <scope>NUCLEOTIDE SEQUENCE [LARGE SCALE GENOMIC DNA]</scope>
    <source>
        <strain evidence="2">Gos25-1</strain>
    </source>
</reference>
<gene>
    <name evidence="1" type="ORF">NRIC_04250</name>
</gene>
<evidence type="ECO:0000313" key="1">
    <source>
        <dbReference type="EMBL" id="GCF92534.1"/>
    </source>
</evidence>
<name>A0A4P5P8D7_9ENTE</name>
<protein>
    <submittedName>
        <fullName evidence="1">Uncharacterized protein</fullName>
    </submittedName>
</protein>
<accession>A0A4P5P8D7</accession>
<dbReference type="RefSeq" id="WP_175579976.1">
    <property type="nucleotide sequence ID" value="NZ_BJCC01000004.1"/>
</dbReference>